<dbReference type="InterPro" id="IPR007627">
    <property type="entry name" value="RNA_pol_sigma70_r2"/>
</dbReference>
<name>D3AT02_9FIRM</name>
<evidence type="ECO:0000259" key="6">
    <source>
        <dbReference type="Pfam" id="PF04542"/>
    </source>
</evidence>
<dbReference type="InterPro" id="IPR036388">
    <property type="entry name" value="WH-like_DNA-bd_sf"/>
</dbReference>
<evidence type="ECO:0000256" key="3">
    <source>
        <dbReference type="ARBA" id="ARBA00023082"/>
    </source>
</evidence>
<accession>D3AT02</accession>
<dbReference type="InterPro" id="IPR014284">
    <property type="entry name" value="RNA_pol_sigma-70_dom"/>
</dbReference>
<dbReference type="GO" id="GO:0006352">
    <property type="term" value="P:DNA-templated transcription initiation"/>
    <property type="evidence" value="ECO:0007669"/>
    <property type="project" value="InterPro"/>
</dbReference>
<keyword evidence="3" id="KW-0731">Sigma factor</keyword>
<keyword evidence="5" id="KW-0804">Transcription</keyword>
<evidence type="ECO:0000313" key="9">
    <source>
        <dbReference type="Proteomes" id="UP000004968"/>
    </source>
</evidence>
<dbReference type="Gene3D" id="1.10.1740.10">
    <property type="match status" value="1"/>
</dbReference>
<keyword evidence="4" id="KW-0238">DNA-binding</keyword>
<reference evidence="8 9" key="1">
    <citation type="submission" date="2010-01" db="EMBL/GenBank/DDBJ databases">
        <authorList>
            <person name="Weinstock G."/>
            <person name="Sodergren E."/>
            <person name="Clifton S."/>
            <person name="Fulton L."/>
            <person name="Fulton B."/>
            <person name="Courtney L."/>
            <person name="Fronick C."/>
            <person name="Harrison M."/>
            <person name="Strong C."/>
            <person name="Farmer C."/>
            <person name="Delahaunty K."/>
            <person name="Markovic C."/>
            <person name="Hall O."/>
            <person name="Minx P."/>
            <person name="Tomlinson C."/>
            <person name="Mitreva M."/>
            <person name="Nelson J."/>
            <person name="Hou S."/>
            <person name="Wollam A."/>
            <person name="Pepin K.H."/>
            <person name="Johnson M."/>
            <person name="Bhonagiri V."/>
            <person name="Nash W.E."/>
            <person name="Warren W."/>
            <person name="Chinwalla A."/>
            <person name="Mardis E.R."/>
            <person name="Wilson R.K."/>
        </authorList>
    </citation>
    <scope>NUCLEOTIDE SEQUENCE [LARGE SCALE GENOMIC DNA]</scope>
    <source>
        <strain evidence="8 9">DSM 13479</strain>
    </source>
</reference>
<keyword evidence="2" id="KW-0805">Transcription regulation</keyword>
<dbReference type="PANTHER" id="PTHR43133">
    <property type="entry name" value="RNA POLYMERASE ECF-TYPE SIGMA FACTO"/>
    <property type="match status" value="1"/>
</dbReference>
<dbReference type="SUPFAM" id="SSF88946">
    <property type="entry name" value="Sigma2 domain of RNA polymerase sigma factors"/>
    <property type="match status" value="1"/>
</dbReference>
<comment type="similarity">
    <text evidence="1">Belongs to the sigma-70 factor family. ECF subfamily.</text>
</comment>
<evidence type="ECO:0000256" key="5">
    <source>
        <dbReference type="ARBA" id="ARBA00023163"/>
    </source>
</evidence>
<dbReference type="InterPro" id="IPR013325">
    <property type="entry name" value="RNA_pol_sigma_r2"/>
</dbReference>
<organism evidence="8 9">
    <name type="scientific">Hungatella hathewayi DSM 13479</name>
    <dbReference type="NCBI Taxonomy" id="566550"/>
    <lineage>
        <taxon>Bacteria</taxon>
        <taxon>Bacillati</taxon>
        <taxon>Bacillota</taxon>
        <taxon>Clostridia</taxon>
        <taxon>Lachnospirales</taxon>
        <taxon>Lachnospiraceae</taxon>
        <taxon>Hungatella</taxon>
    </lineage>
</organism>
<dbReference type="SUPFAM" id="SSF88659">
    <property type="entry name" value="Sigma3 and sigma4 domains of RNA polymerase sigma factors"/>
    <property type="match status" value="1"/>
</dbReference>
<dbReference type="PANTHER" id="PTHR43133:SF8">
    <property type="entry name" value="RNA POLYMERASE SIGMA FACTOR HI_1459-RELATED"/>
    <property type="match status" value="1"/>
</dbReference>
<dbReference type="Pfam" id="PF08281">
    <property type="entry name" value="Sigma70_r4_2"/>
    <property type="match status" value="1"/>
</dbReference>
<dbReference type="Gene3D" id="1.10.10.10">
    <property type="entry name" value="Winged helix-like DNA-binding domain superfamily/Winged helix DNA-binding domain"/>
    <property type="match status" value="1"/>
</dbReference>
<dbReference type="Proteomes" id="UP000004968">
    <property type="component" value="Unassembled WGS sequence"/>
</dbReference>
<dbReference type="InterPro" id="IPR039425">
    <property type="entry name" value="RNA_pol_sigma-70-like"/>
</dbReference>
<comment type="caution">
    <text evidence="8">The sequence shown here is derived from an EMBL/GenBank/DDBJ whole genome shotgun (WGS) entry which is preliminary data.</text>
</comment>
<proteinExistence type="inferred from homology"/>
<dbReference type="GO" id="GO:0016987">
    <property type="term" value="F:sigma factor activity"/>
    <property type="evidence" value="ECO:0007669"/>
    <property type="project" value="UniProtKB-KW"/>
</dbReference>
<dbReference type="HOGENOM" id="CLU_047691_3_4_9"/>
<evidence type="ECO:0000256" key="2">
    <source>
        <dbReference type="ARBA" id="ARBA00023015"/>
    </source>
</evidence>
<protein>
    <submittedName>
        <fullName evidence="8">Sigma-70 region 2</fullName>
    </submittedName>
</protein>
<gene>
    <name evidence="8" type="ORF">CLOSTHATH_06761</name>
</gene>
<sequence>MGMEQDEFTAVYRQFYRPLYVYALSLSGNRADAEDLVQSTFLKALLSYEGGGSLRYWLTRVLKNEYFNLWKKRNRLVDEGRFDFSLLREEDHTLEGLIQDEERRLLLEAIMKLPVHYKEVLLDSIYFHLSDEEIGKSMGITKENVRQIRSRAKKQVMRLLEVEEHEGF</sequence>
<dbReference type="InterPro" id="IPR013324">
    <property type="entry name" value="RNA_pol_sigma_r3/r4-like"/>
</dbReference>
<feature type="domain" description="RNA polymerase sigma factor 70 region 4 type 2" evidence="7">
    <location>
        <begin position="104"/>
        <end position="155"/>
    </location>
</feature>
<evidence type="ECO:0000313" key="8">
    <source>
        <dbReference type="EMBL" id="EFC95055.1"/>
    </source>
</evidence>
<dbReference type="GO" id="GO:0003677">
    <property type="term" value="F:DNA binding"/>
    <property type="evidence" value="ECO:0007669"/>
    <property type="project" value="UniProtKB-KW"/>
</dbReference>
<dbReference type="EMBL" id="ACIO01000845">
    <property type="protein sequence ID" value="EFC95055.1"/>
    <property type="molecule type" value="Genomic_DNA"/>
</dbReference>
<dbReference type="InterPro" id="IPR013249">
    <property type="entry name" value="RNA_pol_sigma70_r4_t2"/>
</dbReference>
<dbReference type="Pfam" id="PF04542">
    <property type="entry name" value="Sigma70_r2"/>
    <property type="match status" value="1"/>
</dbReference>
<evidence type="ECO:0000259" key="7">
    <source>
        <dbReference type="Pfam" id="PF08281"/>
    </source>
</evidence>
<dbReference type="NCBIfam" id="TIGR02937">
    <property type="entry name" value="sigma70-ECF"/>
    <property type="match status" value="1"/>
</dbReference>
<dbReference type="AlphaFoldDB" id="D3AT02"/>
<evidence type="ECO:0000256" key="1">
    <source>
        <dbReference type="ARBA" id="ARBA00010641"/>
    </source>
</evidence>
<evidence type="ECO:0000256" key="4">
    <source>
        <dbReference type="ARBA" id="ARBA00023125"/>
    </source>
</evidence>
<feature type="domain" description="RNA polymerase sigma-70 region 2" evidence="6">
    <location>
        <begin position="12"/>
        <end position="75"/>
    </location>
</feature>